<dbReference type="SMART" id="SM00612">
    <property type="entry name" value="Kelch"/>
    <property type="match status" value="19"/>
</dbReference>
<keyword evidence="2" id="KW-0677">Repeat</keyword>
<dbReference type="InterPro" id="IPR011043">
    <property type="entry name" value="Gal_Oxase/kelch_b-propeller"/>
</dbReference>
<dbReference type="EMBL" id="CP012673">
    <property type="protein sequence ID" value="AUX46017.1"/>
    <property type="molecule type" value="Genomic_DNA"/>
</dbReference>
<dbReference type="RefSeq" id="WP_159397677.1">
    <property type="nucleotide sequence ID" value="NZ_CP012673.1"/>
</dbReference>
<protein>
    <submittedName>
        <fullName evidence="3">Uncharacterized protein</fullName>
    </submittedName>
</protein>
<name>A0A2L0F3A8_SORCE</name>
<dbReference type="Proteomes" id="UP000238348">
    <property type="component" value="Chromosome"/>
</dbReference>
<dbReference type="Pfam" id="PF01344">
    <property type="entry name" value="Kelch_1"/>
    <property type="match status" value="3"/>
</dbReference>
<dbReference type="Gene3D" id="2.130.10.80">
    <property type="entry name" value="Galactose oxidase/kelch, beta-propeller"/>
    <property type="match status" value="9"/>
</dbReference>
<organism evidence="3 4">
    <name type="scientific">Sorangium cellulosum</name>
    <name type="common">Polyangium cellulosum</name>
    <dbReference type="NCBI Taxonomy" id="56"/>
    <lineage>
        <taxon>Bacteria</taxon>
        <taxon>Pseudomonadati</taxon>
        <taxon>Myxococcota</taxon>
        <taxon>Polyangia</taxon>
        <taxon>Polyangiales</taxon>
        <taxon>Polyangiaceae</taxon>
        <taxon>Sorangium</taxon>
    </lineage>
</organism>
<dbReference type="SUPFAM" id="SSF117281">
    <property type="entry name" value="Kelch motif"/>
    <property type="match status" value="2"/>
</dbReference>
<dbReference type="InterPro" id="IPR015915">
    <property type="entry name" value="Kelch-typ_b-propeller"/>
</dbReference>
<accession>A0A2L0F3A8</accession>
<evidence type="ECO:0000313" key="3">
    <source>
        <dbReference type="EMBL" id="AUX46017.1"/>
    </source>
</evidence>
<reference evidence="3 4" key="1">
    <citation type="submission" date="2015-09" db="EMBL/GenBank/DDBJ databases">
        <title>Sorangium comparison.</title>
        <authorList>
            <person name="Zaburannyi N."/>
            <person name="Bunk B."/>
            <person name="Overmann J."/>
            <person name="Mueller R."/>
        </authorList>
    </citation>
    <scope>NUCLEOTIDE SEQUENCE [LARGE SCALE GENOMIC DNA]</scope>
    <source>
        <strain evidence="3 4">So ce26</strain>
    </source>
</reference>
<evidence type="ECO:0000313" key="4">
    <source>
        <dbReference type="Proteomes" id="UP000238348"/>
    </source>
</evidence>
<evidence type="ECO:0000256" key="1">
    <source>
        <dbReference type="ARBA" id="ARBA00022441"/>
    </source>
</evidence>
<proteinExistence type="predicted"/>
<dbReference type="SUPFAM" id="SSF50965">
    <property type="entry name" value="Galactose oxidase, central domain"/>
    <property type="match status" value="3"/>
</dbReference>
<dbReference type="PROSITE" id="PS51257">
    <property type="entry name" value="PROKAR_LIPOPROTEIN"/>
    <property type="match status" value="1"/>
</dbReference>
<dbReference type="PANTHER" id="PTHR46344:SF27">
    <property type="entry name" value="KELCH REPEAT SUPERFAMILY PROTEIN"/>
    <property type="match status" value="1"/>
</dbReference>
<dbReference type="Gene3D" id="2.120.10.80">
    <property type="entry name" value="Kelch-type beta propeller"/>
    <property type="match status" value="2"/>
</dbReference>
<gene>
    <name evidence="3" type="ORF">SOCE26_075200</name>
</gene>
<dbReference type="InterPro" id="IPR037293">
    <property type="entry name" value="Gal_Oxidase_central_sf"/>
</dbReference>
<dbReference type="Pfam" id="PF24681">
    <property type="entry name" value="Kelch_KLHDC2_KLHL20_DRC7"/>
    <property type="match status" value="1"/>
</dbReference>
<dbReference type="OrthoDB" id="320326at2"/>
<keyword evidence="1" id="KW-0880">Kelch repeat</keyword>
<sequence>MHSRCLSRGVVLLSFVLLLLLGALVGCSSEGEPAPGSSEALRARFPGQVREVLETRAGFVATGEGFIVRSPRAGRGFRPASETIEAVLPARGEEGLRLRGQKGFALTVRELGAAGEGTIEGGAVTYARAGGRSYWTVMEGGGVEEWLLLEAEAVSRGAPVAVWQVEGAALRQQGEAVEVVDEEGRARLRVTAPRAYAEGGRDVKARIEAIGERIELWVPTSGEAMLVDPVWLPAGEMSAARGEHTATLLPGGQVLVAGGVDPGDDALGSAELYDPQTDRWSSARAMSTARSLHTATLLPGGQVLVAGGVDPGDDALGSAELYDPQTDRWSSARAMSTARSLHTATLLPGGQVLVAGGVDPGDDALGGAELYDPQTDRWSSARAMSMARSLHTATLLPDGQVLVAGGVGPGGDALRSAELYNPQTDKWTSVVEMSIARRQHSATLLPGGQVLVAGGIGPDGRPLASAELYDPAARGWQPAGLMLDGRAGHTATRLPSGQVLVAGGDGPDRRLLASAELYDPVIHSWLPAGAMGIARHQHTATLLPSGHVLVAGGLTHSSPVERSLDSAELYAPTPSSWVQESMMRSIRRFHTATLLPSGQVLVAGVGGVAITPSDDPADDDVGRLSADLYDPATRIWQPTGEMHNARYGHAATLLPSGQVLVAGGWFSSYIPDTELYDPSTQRWEQAGQLTVARTEHTMTLLLSGQVLVAGGDGGFNGVLASAELYDPVARTWAPTGEMNTRRREHTATLLPTGEVLVAGGYDGPEHDGPGVSDDPDVFYKTAEIYDTNKSTWRLIDSMHHARHGHTATLLPSGQVLVAGGNGYDGYLASAELYDPMNDTWTRTGAMSGPREGHTATLLPSGQVLVAGGYGPAGSLASAELYDPTKGEWQPAGSMSVPHAEHTATLLRSGQVLVAGGFGSSGHLLANADLYDPAGRWEGVAPMAKGRVHLATAYLPSGNVLVAGGVSSAGYEASVEVYAPATRKWVPANPHRAMSTARAHHTATLLLSGQVLVAGGYGPDGYLGSTELYDPMGDLWTLASAMSTARAYHTATLLRSGQVLIAGGYGPGGHLAYAELYKPASGSFRAIGSMTTARERHTATRLPSGDVLVAGGWGQRGAVEYAEVYHRAGARWEQLRGTMIHPRAGHTATLLRNGRVLLTGGVTMDGPLANAELFDPDATARDTHGDIMYFSLAASMLHARTGHIATLMPDGRVLVAGGADTSGPLSSAEVYDPDGDVWAEVRPLTTSRNEPVTPLRENADAREDGDVLDDGSVLVLGGRGEGEIPLATVERFESFPAGMLCGQATDCQSGFCVDGVCCNTACGAGTCDICSVRTEVTFPVGARQPGTCELLTGPTCDDGNACTRTDTCSEGACKGADEVVCPADACQQASQCDPRSGTCAPAVNGRDDTPCDDGNECTEEDSCSAGTCRGAREVNCACSGCEPYVCFGASRSCRATCDSVNDCAPGYVCDRDHACVAPPPDRYSRDNTGCALAPPGAPGGSPWPSAALSLLALGALGVGRRSARPRARVTVTRA</sequence>
<dbReference type="PANTHER" id="PTHR46344">
    <property type="entry name" value="OS02G0202900 PROTEIN"/>
    <property type="match status" value="1"/>
</dbReference>
<dbReference type="InterPro" id="IPR006652">
    <property type="entry name" value="Kelch_1"/>
</dbReference>
<evidence type="ECO:0000256" key="2">
    <source>
        <dbReference type="ARBA" id="ARBA00022737"/>
    </source>
</evidence>